<dbReference type="Proteomes" id="UP001348149">
    <property type="component" value="Unassembled WGS sequence"/>
</dbReference>
<dbReference type="SUPFAM" id="SSF56349">
    <property type="entry name" value="DNA breaking-rejoining enzymes"/>
    <property type="match status" value="1"/>
</dbReference>
<dbReference type="Pfam" id="PF00589">
    <property type="entry name" value="Phage_integrase"/>
    <property type="match status" value="1"/>
</dbReference>
<dbReference type="PROSITE" id="PS51898">
    <property type="entry name" value="TYR_RECOMBINASE"/>
    <property type="match status" value="1"/>
</dbReference>
<name>A0ABU6HQA2_9RHOB</name>
<dbReference type="InterPro" id="IPR010998">
    <property type="entry name" value="Integrase_recombinase_N"/>
</dbReference>
<evidence type="ECO:0000256" key="4">
    <source>
        <dbReference type="ARBA" id="ARBA00023172"/>
    </source>
</evidence>
<dbReference type="CDD" id="cd00801">
    <property type="entry name" value="INT_P4_C"/>
    <property type="match status" value="1"/>
</dbReference>
<organism evidence="6 7">
    <name type="scientific">Mesobacterium hydrothermale</name>
    <dbReference type="NCBI Taxonomy" id="3111907"/>
    <lineage>
        <taxon>Bacteria</taxon>
        <taxon>Pseudomonadati</taxon>
        <taxon>Pseudomonadota</taxon>
        <taxon>Alphaproteobacteria</taxon>
        <taxon>Rhodobacterales</taxon>
        <taxon>Roseobacteraceae</taxon>
        <taxon>Mesobacterium</taxon>
    </lineage>
</organism>
<dbReference type="InterPro" id="IPR025166">
    <property type="entry name" value="Integrase_DNA_bind_dom"/>
</dbReference>
<evidence type="ECO:0000313" key="6">
    <source>
        <dbReference type="EMBL" id="MEC3863420.1"/>
    </source>
</evidence>
<evidence type="ECO:0000313" key="7">
    <source>
        <dbReference type="Proteomes" id="UP001348149"/>
    </source>
</evidence>
<dbReference type="InterPro" id="IPR053876">
    <property type="entry name" value="Phage_int_M"/>
</dbReference>
<dbReference type="InterPro" id="IPR011010">
    <property type="entry name" value="DNA_brk_join_enz"/>
</dbReference>
<dbReference type="InterPro" id="IPR013762">
    <property type="entry name" value="Integrase-like_cat_sf"/>
</dbReference>
<keyword evidence="4" id="KW-0233">DNA recombination</keyword>
<reference evidence="6 7" key="1">
    <citation type="submission" date="2024-01" db="EMBL/GenBank/DDBJ databases">
        <title>Mesobacterium rodlantinim sp. nov., isolated from shallow sea hydrothermal systems off Kueishantao Island.</title>
        <authorList>
            <person name="Su Z."/>
            <person name="Tang K."/>
        </authorList>
    </citation>
    <scope>NUCLEOTIDE SEQUENCE [LARGE SCALE GENOMIC DNA]</scope>
    <source>
        <strain evidence="6 7">TK19101</strain>
    </source>
</reference>
<dbReference type="Gene3D" id="1.10.443.10">
    <property type="entry name" value="Intergrase catalytic core"/>
    <property type="match status" value="1"/>
</dbReference>
<feature type="domain" description="Tyr recombinase" evidence="5">
    <location>
        <begin position="235"/>
        <end position="422"/>
    </location>
</feature>
<comment type="caution">
    <text evidence="6">The sequence shown here is derived from an EMBL/GenBank/DDBJ whole genome shotgun (WGS) entry which is preliminary data.</text>
</comment>
<evidence type="ECO:0000259" key="5">
    <source>
        <dbReference type="PROSITE" id="PS51898"/>
    </source>
</evidence>
<proteinExistence type="inferred from homology"/>
<dbReference type="InterPro" id="IPR002104">
    <property type="entry name" value="Integrase_catalytic"/>
</dbReference>
<evidence type="ECO:0000256" key="3">
    <source>
        <dbReference type="ARBA" id="ARBA00023125"/>
    </source>
</evidence>
<gene>
    <name evidence="6" type="ORF">VK792_19215</name>
</gene>
<evidence type="ECO:0000256" key="2">
    <source>
        <dbReference type="ARBA" id="ARBA00022908"/>
    </source>
</evidence>
<protein>
    <submittedName>
        <fullName evidence="6">Tyrosine-type recombinase/integrase</fullName>
    </submittedName>
</protein>
<sequence length="446" mass="50183">MAYDKGRLNAKQIEALTKPGHYADGKGLYLQVSKWGTKSWVFKFTLGKRKNRRGELVPNTRGMGLGPIDELTLKKAREEVERLRVMVREGRDPIEERAEQRRALTAKYEEANQTMLFRDAIAKAHARKESEFSNEKHRKDWRSSLDTYAVPTLGDMDVAHITHQDVLRVLNQPVDEGGGTLWETKTDTATRLRGRIESVLSWATVSGYRTGDNPARWAGNLKELLPKPSKVSKVTKQPALTQADFPKWFAELRKRQGIATRCLEFAVLCASRSGEVRGATWDEIDLEARIWKIPGARMKMERDHRIPLSDEAVALLKATPRVSGSPYVFPAVRGGMLSDMALSATMRRMQEAEVKAGRKGWLDPDSGRPAVPHGLRSTFRVWTAERGYDRDMAEMALSHVVASSVERAYQRSDMVERRRAMMGDWASFCHGNAPAENVVPIRGAAG</sequence>
<dbReference type="InterPro" id="IPR050808">
    <property type="entry name" value="Phage_Integrase"/>
</dbReference>
<keyword evidence="2" id="KW-0229">DNA integration</keyword>
<dbReference type="Gene3D" id="1.10.150.130">
    <property type="match status" value="1"/>
</dbReference>
<keyword evidence="7" id="KW-1185">Reference proteome</keyword>
<evidence type="ECO:0000256" key="1">
    <source>
        <dbReference type="ARBA" id="ARBA00008857"/>
    </source>
</evidence>
<dbReference type="PANTHER" id="PTHR30629:SF2">
    <property type="entry name" value="PROPHAGE INTEGRASE INTS-RELATED"/>
    <property type="match status" value="1"/>
</dbReference>
<accession>A0ABU6HQA2</accession>
<dbReference type="Pfam" id="PF22022">
    <property type="entry name" value="Phage_int_M"/>
    <property type="match status" value="1"/>
</dbReference>
<comment type="similarity">
    <text evidence="1">Belongs to the 'phage' integrase family.</text>
</comment>
<dbReference type="PANTHER" id="PTHR30629">
    <property type="entry name" value="PROPHAGE INTEGRASE"/>
    <property type="match status" value="1"/>
</dbReference>
<dbReference type="EMBL" id="JAYLLH010000060">
    <property type="protein sequence ID" value="MEC3863420.1"/>
    <property type="molecule type" value="Genomic_DNA"/>
</dbReference>
<dbReference type="Gene3D" id="3.30.160.390">
    <property type="entry name" value="Integrase, DNA-binding domain"/>
    <property type="match status" value="1"/>
</dbReference>
<dbReference type="InterPro" id="IPR038488">
    <property type="entry name" value="Integrase_DNA-bd_sf"/>
</dbReference>
<keyword evidence="3" id="KW-0238">DNA-binding</keyword>
<dbReference type="Pfam" id="PF13356">
    <property type="entry name" value="Arm-DNA-bind_3"/>
    <property type="match status" value="1"/>
</dbReference>
<dbReference type="RefSeq" id="WP_326299516.1">
    <property type="nucleotide sequence ID" value="NZ_JAYLLH010000060.1"/>
</dbReference>